<gene>
    <name evidence="1" type="ORF">SDJN03_22288</name>
</gene>
<comment type="caution">
    <text evidence="1">The sequence shown here is derived from an EMBL/GenBank/DDBJ whole genome shotgun (WGS) entry which is preliminary data.</text>
</comment>
<evidence type="ECO:0000313" key="2">
    <source>
        <dbReference type="Proteomes" id="UP000685013"/>
    </source>
</evidence>
<protein>
    <submittedName>
        <fullName evidence="1">Uncharacterized protein</fullName>
    </submittedName>
</protein>
<evidence type="ECO:0000313" key="1">
    <source>
        <dbReference type="EMBL" id="KAG6582286.1"/>
    </source>
</evidence>
<sequence length="93" mass="10627">MKIQICRTPPLEYRQLDAKHRPSSKADPFAFSPHKHFIIQISLFSLSLSFGFCSLTPSLRLFTVAHYAFRSSPAGCWILSTFDYGRCNHKFGT</sequence>
<name>A0AAV6MLH3_9ROSI</name>
<reference evidence="1 2" key="1">
    <citation type="journal article" date="2021" name="Hortic Res">
        <title>The domestication of Cucurbita argyrosperma as revealed by the genome of its wild relative.</title>
        <authorList>
            <person name="Barrera-Redondo J."/>
            <person name="Sanchez-de la Vega G."/>
            <person name="Aguirre-Liguori J.A."/>
            <person name="Castellanos-Morales G."/>
            <person name="Gutierrez-Guerrero Y.T."/>
            <person name="Aguirre-Dugua X."/>
            <person name="Aguirre-Planter E."/>
            <person name="Tenaillon M.I."/>
            <person name="Lira-Saade R."/>
            <person name="Eguiarte L.E."/>
        </authorList>
    </citation>
    <scope>NUCLEOTIDE SEQUENCE [LARGE SCALE GENOMIC DNA]</scope>
    <source>
        <strain evidence="1">JBR-2021</strain>
    </source>
</reference>
<organism evidence="1 2">
    <name type="scientific">Cucurbita argyrosperma subsp. sororia</name>
    <dbReference type="NCBI Taxonomy" id="37648"/>
    <lineage>
        <taxon>Eukaryota</taxon>
        <taxon>Viridiplantae</taxon>
        <taxon>Streptophyta</taxon>
        <taxon>Embryophyta</taxon>
        <taxon>Tracheophyta</taxon>
        <taxon>Spermatophyta</taxon>
        <taxon>Magnoliopsida</taxon>
        <taxon>eudicotyledons</taxon>
        <taxon>Gunneridae</taxon>
        <taxon>Pentapetalae</taxon>
        <taxon>rosids</taxon>
        <taxon>fabids</taxon>
        <taxon>Cucurbitales</taxon>
        <taxon>Cucurbitaceae</taxon>
        <taxon>Cucurbiteae</taxon>
        <taxon>Cucurbita</taxon>
    </lineage>
</organism>
<keyword evidence="2" id="KW-1185">Reference proteome</keyword>
<dbReference type="EMBL" id="JAGKQH010000014">
    <property type="protein sequence ID" value="KAG6582286.1"/>
    <property type="molecule type" value="Genomic_DNA"/>
</dbReference>
<accession>A0AAV6MLH3</accession>
<feature type="non-terminal residue" evidence="1">
    <location>
        <position position="1"/>
    </location>
</feature>
<proteinExistence type="predicted"/>
<dbReference type="Proteomes" id="UP000685013">
    <property type="component" value="Chromosome 14"/>
</dbReference>
<dbReference type="AlphaFoldDB" id="A0AAV6MLH3"/>